<dbReference type="Pfam" id="PF22725">
    <property type="entry name" value="GFO_IDH_MocA_C3"/>
    <property type="match status" value="1"/>
</dbReference>
<dbReference type="InterPro" id="IPR036291">
    <property type="entry name" value="NAD(P)-bd_dom_sf"/>
</dbReference>
<evidence type="ECO:0000313" key="4">
    <source>
        <dbReference type="EMBL" id="CAB4745231.1"/>
    </source>
</evidence>
<dbReference type="SUPFAM" id="SSF51735">
    <property type="entry name" value="NAD(P)-binding Rossmann-fold domains"/>
    <property type="match status" value="1"/>
</dbReference>
<evidence type="ECO:0000259" key="2">
    <source>
        <dbReference type="Pfam" id="PF01408"/>
    </source>
</evidence>
<dbReference type="InterPro" id="IPR055170">
    <property type="entry name" value="GFO_IDH_MocA-like_dom"/>
</dbReference>
<name>A0A6J6TCS3_9ZZZZ</name>
<dbReference type="EMBL" id="CAEZYW010000149">
    <property type="protein sequence ID" value="CAB4745231.1"/>
    <property type="molecule type" value="Genomic_DNA"/>
</dbReference>
<keyword evidence="1" id="KW-0560">Oxidoreductase</keyword>
<protein>
    <submittedName>
        <fullName evidence="4">Unannotated protein</fullName>
    </submittedName>
</protein>
<evidence type="ECO:0000256" key="1">
    <source>
        <dbReference type="ARBA" id="ARBA00023002"/>
    </source>
</evidence>
<dbReference type="PANTHER" id="PTHR43818">
    <property type="entry name" value="BCDNA.GH03377"/>
    <property type="match status" value="1"/>
</dbReference>
<dbReference type="Gene3D" id="3.40.50.720">
    <property type="entry name" value="NAD(P)-binding Rossmann-like Domain"/>
    <property type="match status" value="1"/>
</dbReference>
<dbReference type="AlphaFoldDB" id="A0A6J6TCS3"/>
<dbReference type="InterPro" id="IPR000683">
    <property type="entry name" value="Gfo/Idh/MocA-like_OxRdtase_N"/>
</dbReference>
<proteinExistence type="predicted"/>
<dbReference type="InterPro" id="IPR050463">
    <property type="entry name" value="Gfo/Idh/MocA_oxidrdct_glycsds"/>
</dbReference>
<dbReference type="GO" id="GO:0000166">
    <property type="term" value="F:nucleotide binding"/>
    <property type="evidence" value="ECO:0007669"/>
    <property type="project" value="InterPro"/>
</dbReference>
<organism evidence="4">
    <name type="scientific">freshwater metagenome</name>
    <dbReference type="NCBI Taxonomy" id="449393"/>
    <lineage>
        <taxon>unclassified sequences</taxon>
        <taxon>metagenomes</taxon>
        <taxon>ecological metagenomes</taxon>
    </lineage>
</organism>
<dbReference type="GO" id="GO:0016491">
    <property type="term" value="F:oxidoreductase activity"/>
    <property type="evidence" value="ECO:0007669"/>
    <property type="project" value="UniProtKB-KW"/>
</dbReference>
<accession>A0A6J6TCS3</accession>
<feature type="domain" description="GFO/IDH/MocA-like oxidoreductase" evidence="3">
    <location>
        <begin position="135"/>
        <end position="261"/>
    </location>
</feature>
<feature type="domain" description="Gfo/Idh/MocA-like oxidoreductase N-terminal" evidence="2">
    <location>
        <begin position="5"/>
        <end position="122"/>
    </location>
</feature>
<gene>
    <name evidence="4" type="ORF">UFOPK2786_01003</name>
</gene>
<dbReference type="SUPFAM" id="SSF55347">
    <property type="entry name" value="Glyceraldehyde-3-phosphate dehydrogenase-like, C-terminal domain"/>
    <property type="match status" value="1"/>
</dbReference>
<dbReference type="PANTHER" id="PTHR43818:SF11">
    <property type="entry name" value="BCDNA.GH03377"/>
    <property type="match status" value="1"/>
</dbReference>
<sequence>MSERVKIGVLGLGSVFEKYGRNLASLREQGRVEITAIHDPNGDRMAAAAAQFPESSQCRTPRDVIDRGDVDAVLVLTSMNEHGTLTRQAFEGGKHVLVEKPMATTMHEAQALVDLGRDSDLRLVCAPHVLLSPTYREMHARLASGAIGDVKLARALYGWSGPTWGEWFYRPGGGALFDLGVYNVTSLCGFLGSVRRVTALVGTAVKERLVNGSLMKSQADDNAQVLLDFGNEVYACVTTGFTIQKYGRAPAIELYGLSGTMNMLGDDWAPRGFEEWRNDGGCWELYDETDPNWPWSDGVNHLVSCIEQGLPSVTRPEQAFHVLEVMLAALDSASEGRAIDIHSEFPAPDYSRHAWPHIDPRRLHDRSS</sequence>
<dbReference type="Gene3D" id="3.30.360.10">
    <property type="entry name" value="Dihydrodipicolinate Reductase, domain 2"/>
    <property type="match status" value="1"/>
</dbReference>
<dbReference type="Pfam" id="PF01408">
    <property type="entry name" value="GFO_IDH_MocA"/>
    <property type="match status" value="1"/>
</dbReference>
<evidence type="ECO:0000259" key="3">
    <source>
        <dbReference type="Pfam" id="PF22725"/>
    </source>
</evidence>
<reference evidence="4" key="1">
    <citation type="submission" date="2020-05" db="EMBL/GenBank/DDBJ databases">
        <authorList>
            <person name="Chiriac C."/>
            <person name="Salcher M."/>
            <person name="Ghai R."/>
            <person name="Kavagutti S V."/>
        </authorList>
    </citation>
    <scope>NUCLEOTIDE SEQUENCE</scope>
</reference>